<evidence type="ECO:0000259" key="6">
    <source>
        <dbReference type="PROSITE" id="PS51464"/>
    </source>
</evidence>
<keyword evidence="1" id="KW-0805">Transcription regulation</keyword>
<dbReference type="InterPro" id="IPR009057">
    <property type="entry name" value="Homeodomain-like_sf"/>
</dbReference>
<accession>A0ABQ2N459</accession>
<dbReference type="PANTHER" id="PTHR30514">
    <property type="entry name" value="GLUCOKINASE"/>
    <property type="match status" value="1"/>
</dbReference>
<feature type="domain" description="HTH rpiR-type" evidence="5">
    <location>
        <begin position="10"/>
        <end position="86"/>
    </location>
</feature>
<feature type="compositionally biased region" description="Acidic residues" evidence="4">
    <location>
        <begin position="286"/>
        <end position="295"/>
    </location>
</feature>
<evidence type="ECO:0000313" key="7">
    <source>
        <dbReference type="EMBL" id="GGO66115.1"/>
    </source>
</evidence>
<dbReference type="Pfam" id="PF01418">
    <property type="entry name" value="HTH_6"/>
    <property type="match status" value="1"/>
</dbReference>
<name>A0ABQ2N459_9MICO</name>
<dbReference type="InterPro" id="IPR046348">
    <property type="entry name" value="SIS_dom_sf"/>
</dbReference>
<evidence type="ECO:0000259" key="5">
    <source>
        <dbReference type="PROSITE" id="PS51071"/>
    </source>
</evidence>
<comment type="caution">
    <text evidence="7">The sequence shown here is derived from an EMBL/GenBank/DDBJ whole genome shotgun (WGS) entry which is preliminary data.</text>
</comment>
<protein>
    <submittedName>
        <fullName evidence="7">Transcriptional regulator</fullName>
    </submittedName>
</protein>
<dbReference type="RefSeq" id="WP_188702351.1">
    <property type="nucleotide sequence ID" value="NZ_BMMQ01000008.1"/>
</dbReference>
<dbReference type="Pfam" id="PF01380">
    <property type="entry name" value="SIS"/>
    <property type="match status" value="1"/>
</dbReference>
<dbReference type="PANTHER" id="PTHR30514:SF1">
    <property type="entry name" value="HTH-TYPE TRANSCRIPTIONAL REGULATOR HEXR-RELATED"/>
    <property type="match status" value="1"/>
</dbReference>
<dbReference type="EMBL" id="BMMQ01000008">
    <property type="protein sequence ID" value="GGO66115.1"/>
    <property type="molecule type" value="Genomic_DNA"/>
</dbReference>
<dbReference type="CDD" id="cd05013">
    <property type="entry name" value="SIS_RpiR"/>
    <property type="match status" value="1"/>
</dbReference>
<dbReference type="PROSITE" id="PS51071">
    <property type="entry name" value="HTH_RPIR"/>
    <property type="match status" value="1"/>
</dbReference>
<evidence type="ECO:0000313" key="8">
    <source>
        <dbReference type="Proteomes" id="UP000638043"/>
    </source>
</evidence>
<sequence>MGAIIEPGIGETIDHVLAMLPDLLPSEQRVARMCAESPDQVIDMSGADLAARTETSPATVSRACQAMGFRGFQHLRLLLVRDLGARAQRESELPEGTAGRLQALSERAADMVRGSLSSVDAESFEAAVEAIATTRRLLIVSTGASAPSAQAVAVKFIIDGRSCEAPADGIVQQLTASVLQPGDVCLAVSESGANSATLAAAAAAHEAGATVIGVTSFARAPLAEHSDLMLIGGARTQAWSSGALAGNLIQVLLLSALQMEVSRRMSEDSARARRAAQGEMMSIGATDDDVPDTDA</sequence>
<reference evidence="8" key="1">
    <citation type="journal article" date="2019" name="Int. J. Syst. Evol. Microbiol.">
        <title>The Global Catalogue of Microorganisms (GCM) 10K type strain sequencing project: providing services to taxonomists for standard genome sequencing and annotation.</title>
        <authorList>
            <consortium name="The Broad Institute Genomics Platform"/>
            <consortium name="The Broad Institute Genome Sequencing Center for Infectious Disease"/>
            <person name="Wu L."/>
            <person name="Ma J."/>
        </authorList>
    </citation>
    <scope>NUCLEOTIDE SEQUENCE [LARGE SCALE GENOMIC DNA]</scope>
    <source>
        <strain evidence="8">CGMCC 4.7181</strain>
    </source>
</reference>
<dbReference type="Gene3D" id="3.40.50.10490">
    <property type="entry name" value="Glucose-6-phosphate isomerase like protein, domain 1"/>
    <property type="match status" value="1"/>
</dbReference>
<evidence type="ECO:0000256" key="4">
    <source>
        <dbReference type="SAM" id="MobiDB-lite"/>
    </source>
</evidence>
<evidence type="ECO:0000256" key="3">
    <source>
        <dbReference type="ARBA" id="ARBA00023163"/>
    </source>
</evidence>
<keyword evidence="8" id="KW-1185">Reference proteome</keyword>
<dbReference type="InterPro" id="IPR001347">
    <property type="entry name" value="SIS_dom"/>
</dbReference>
<dbReference type="PROSITE" id="PS51464">
    <property type="entry name" value="SIS"/>
    <property type="match status" value="1"/>
</dbReference>
<evidence type="ECO:0000256" key="1">
    <source>
        <dbReference type="ARBA" id="ARBA00023015"/>
    </source>
</evidence>
<keyword evidence="3" id="KW-0804">Transcription</keyword>
<gene>
    <name evidence="7" type="ORF">GCM10010910_24830</name>
</gene>
<organism evidence="7 8">
    <name type="scientific">Microbacterium nanhaiense</name>
    <dbReference type="NCBI Taxonomy" id="1301026"/>
    <lineage>
        <taxon>Bacteria</taxon>
        <taxon>Bacillati</taxon>
        <taxon>Actinomycetota</taxon>
        <taxon>Actinomycetes</taxon>
        <taxon>Micrococcales</taxon>
        <taxon>Microbacteriaceae</taxon>
        <taxon>Microbacterium</taxon>
    </lineage>
</organism>
<feature type="region of interest" description="Disordered" evidence="4">
    <location>
        <begin position="268"/>
        <end position="295"/>
    </location>
</feature>
<dbReference type="SUPFAM" id="SSF46689">
    <property type="entry name" value="Homeodomain-like"/>
    <property type="match status" value="1"/>
</dbReference>
<dbReference type="Gene3D" id="1.10.10.10">
    <property type="entry name" value="Winged helix-like DNA-binding domain superfamily/Winged helix DNA-binding domain"/>
    <property type="match status" value="1"/>
</dbReference>
<dbReference type="Proteomes" id="UP000638043">
    <property type="component" value="Unassembled WGS sequence"/>
</dbReference>
<proteinExistence type="predicted"/>
<dbReference type="InterPro" id="IPR000281">
    <property type="entry name" value="HTH_RpiR"/>
</dbReference>
<evidence type="ECO:0000256" key="2">
    <source>
        <dbReference type="ARBA" id="ARBA00023125"/>
    </source>
</evidence>
<feature type="domain" description="SIS" evidence="6">
    <location>
        <begin position="127"/>
        <end position="267"/>
    </location>
</feature>
<dbReference type="InterPro" id="IPR047640">
    <property type="entry name" value="RpiR-like"/>
</dbReference>
<dbReference type="InterPro" id="IPR035472">
    <property type="entry name" value="RpiR-like_SIS"/>
</dbReference>
<dbReference type="InterPro" id="IPR036388">
    <property type="entry name" value="WH-like_DNA-bd_sf"/>
</dbReference>
<keyword evidence="2" id="KW-0238">DNA-binding</keyword>
<dbReference type="SUPFAM" id="SSF53697">
    <property type="entry name" value="SIS domain"/>
    <property type="match status" value="1"/>
</dbReference>